<evidence type="ECO:0000256" key="2">
    <source>
        <dbReference type="SAM" id="Phobius"/>
    </source>
</evidence>
<accession>A0ABD3SP35</accession>
<evidence type="ECO:0000313" key="4">
    <source>
        <dbReference type="Proteomes" id="UP001530377"/>
    </source>
</evidence>
<proteinExistence type="predicted"/>
<dbReference type="AlphaFoldDB" id="A0ABD3SP35"/>
<sequence length="272" mass="29461">MREDVEDGNSLKRESNITPKLEVVNPECRAISRPRVICDIPTNVVSPSWSEYGSAMLETWGVLEKAASFIDHSIHDASNDGTNDDFAKKGPNNDDFEDAKESGVFDSVLAHDSMYGTHRHREAESTSLSSPPREKFLNIDQGGGPTSPDYCPPGDVSCEDHTYSEIAPSTDLTSDHTQVVGPLSIEIKRDDGTIDPSKPKSAFDREEVNIDNLESGTTRYIAMDDAATASSLIQCSAPLTQGASPISPPMIAMAFGCAVVLLHIIWVASSKF</sequence>
<feature type="region of interest" description="Disordered" evidence="1">
    <location>
        <begin position="77"/>
        <end position="100"/>
    </location>
</feature>
<evidence type="ECO:0000313" key="3">
    <source>
        <dbReference type="EMBL" id="KAL3826359.1"/>
    </source>
</evidence>
<dbReference type="EMBL" id="JALLPB020000023">
    <property type="protein sequence ID" value="KAL3826359.1"/>
    <property type="molecule type" value="Genomic_DNA"/>
</dbReference>
<protein>
    <submittedName>
        <fullName evidence="3">Uncharacterized protein</fullName>
    </submittedName>
</protein>
<keyword evidence="2" id="KW-0472">Membrane</keyword>
<name>A0ABD3SP35_9STRA</name>
<keyword evidence="2" id="KW-0812">Transmembrane</keyword>
<evidence type="ECO:0000256" key="1">
    <source>
        <dbReference type="SAM" id="MobiDB-lite"/>
    </source>
</evidence>
<keyword evidence="4" id="KW-1185">Reference proteome</keyword>
<organism evidence="3 4">
    <name type="scientific">Cyclostephanos tholiformis</name>
    <dbReference type="NCBI Taxonomy" id="382380"/>
    <lineage>
        <taxon>Eukaryota</taxon>
        <taxon>Sar</taxon>
        <taxon>Stramenopiles</taxon>
        <taxon>Ochrophyta</taxon>
        <taxon>Bacillariophyta</taxon>
        <taxon>Coscinodiscophyceae</taxon>
        <taxon>Thalassiosirophycidae</taxon>
        <taxon>Stephanodiscales</taxon>
        <taxon>Stephanodiscaceae</taxon>
        <taxon>Cyclostephanos</taxon>
    </lineage>
</organism>
<comment type="caution">
    <text evidence="3">The sequence shown here is derived from an EMBL/GenBank/DDBJ whole genome shotgun (WGS) entry which is preliminary data.</text>
</comment>
<gene>
    <name evidence="3" type="ORF">ACHAXA_003683</name>
</gene>
<keyword evidence="2" id="KW-1133">Transmembrane helix</keyword>
<feature type="transmembrane region" description="Helical" evidence="2">
    <location>
        <begin position="250"/>
        <end position="268"/>
    </location>
</feature>
<reference evidence="3 4" key="1">
    <citation type="submission" date="2024-10" db="EMBL/GenBank/DDBJ databases">
        <title>Updated reference genomes for cyclostephanoid diatoms.</title>
        <authorList>
            <person name="Roberts W.R."/>
            <person name="Alverson A.J."/>
        </authorList>
    </citation>
    <scope>NUCLEOTIDE SEQUENCE [LARGE SCALE GENOMIC DNA]</scope>
    <source>
        <strain evidence="3 4">AJA228-03</strain>
    </source>
</reference>
<dbReference type="Proteomes" id="UP001530377">
    <property type="component" value="Unassembled WGS sequence"/>
</dbReference>